<dbReference type="InterPro" id="IPR003150">
    <property type="entry name" value="DNA-bd_RFX"/>
</dbReference>
<dbReference type="Pfam" id="PF00538">
    <property type="entry name" value="Linker_histone"/>
    <property type="match status" value="1"/>
</dbReference>
<dbReference type="GO" id="GO:0000786">
    <property type="term" value="C:nucleosome"/>
    <property type="evidence" value="ECO:0007669"/>
    <property type="project" value="InterPro"/>
</dbReference>
<feature type="region of interest" description="Disordered" evidence="1">
    <location>
        <begin position="548"/>
        <end position="579"/>
    </location>
</feature>
<name>A0A7I8VMH7_9ANNE</name>
<feature type="compositionally biased region" description="Polar residues" evidence="1">
    <location>
        <begin position="552"/>
        <end position="564"/>
    </location>
</feature>
<dbReference type="SMART" id="SM00526">
    <property type="entry name" value="H15"/>
    <property type="match status" value="1"/>
</dbReference>
<dbReference type="GO" id="GO:0006355">
    <property type="term" value="P:regulation of DNA-templated transcription"/>
    <property type="evidence" value="ECO:0007669"/>
    <property type="project" value="InterPro"/>
</dbReference>
<evidence type="ECO:0000313" key="3">
    <source>
        <dbReference type="EMBL" id="CAD5117486.1"/>
    </source>
</evidence>
<dbReference type="Pfam" id="PF02257">
    <property type="entry name" value="RFX_DNA_binding"/>
    <property type="match status" value="1"/>
</dbReference>
<dbReference type="AlphaFoldDB" id="A0A7I8VMH7"/>
<feature type="region of interest" description="Disordered" evidence="1">
    <location>
        <begin position="471"/>
        <end position="497"/>
    </location>
</feature>
<comment type="caution">
    <text evidence="3">The sequence shown here is derived from an EMBL/GenBank/DDBJ whole genome shotgun (WGS) entry which is preliminary data.</text>
</comment>
<dbReference type="InterPro" id="IPR036388">
    <property type="entry name" value="WH-like_DNA-bd_sf"/>
</dbReference>
<dbReference type="GO" id="GO:0003677">
    <property type="term" value="F:DNA binding"/>
    <property type="evidence" value="ECO:0007669"/>
    <property type="project" value="InterPro"/>
</dbReference>
<protein>
    <submittedName>
        <fullName evidence="3">DgyrCDS6254</fullName>
    </submittedName>
</protein>
<sequence length="579" mass="65808">MRHKNSKSNGIIEKVEVLSNKRQRTLNRTDTVATTWILEHLEECEQPNFSVCDAYENYLNWCRESNRPVLLKTDFAKVIKKLFQKGFSLKTSSPLYALVNIRVNSRKPLRQSDSTLRLEKAILGILKQEENPSKGMRISSIKNHLTTKFPMESFDAEALKKFLEARVDSGVIQQVKSTGKVGLYRLNTADSDNESNVMENIEDYERNQASDLNNSYNSENNIEADEEKTSGSNFKETKQKITQLTRRLNLKKKGAIIKKEPKKTASKKASAYKLIHSKPTRAEDTFPMAMCFCCEPKLTSISKICNYLERFYNISLTKNKLMNVLNRGVGQGYWSKATSKSTILDKIQLEISSFNPSNDNDLMGKIINAILACNEPKECSVRCLKQYVDEFHPNFNITKNSLILKRALKNAEEKGLIKRMSGTGATGTFRLKNSFTPSPVQLAGNDMESDYNDDTNGSNSIGQTVYCDVRKPRKPISRTSSNEQSKLRAERKMNSSKELLRNVRSSKKIKEMENYTGGTLKSKSDIKKELAKVHNVSIKTPKRILRVRPTPVNRNKSEALNSEALNRRRGRSAARKQNL</sequence>
<feature type="domain" description="H15" evidence="2">
    <location>
        <begin position="355"/>
        <end position="433"/>
    </location>
</feature>
<keyword evidence="4" id="KW-1185">Reference proteome</keyword>
<dbReference type="SUPFAM" id="SSF46785">
    <property type="entry name" value="Winged helix' DNA-binding domain"/>
    <property type="match status" value="1"/>
</dbReference>
<dbReference type="EMBL" id="CAJFCJ010000007">
    <property type="protein sequence ID" value="CAD5117486.1"/>
    <property type="molecule type" value="Genomic_DNA"/>
</dbReference>
<dbReference type="Gene3D" id="1.10.10.10">
    <property type="entry name" value="Winged helix-like DNA-binding domain superfamily/Winged helix DNA-binding domain"/>
    <property type="match status" value="2"/>
</dbReference>
<dbReference type="GO" id="GO:0006334">
    <property type="term" value="P:nucleosome assembly"/>
    <property type="evidence" value="ECO:0007669"/>
    <property type="project" value="InterPro"/>
</dbReference>
<dbReference type="OrthoDB" id="7684689at2759"/>
<evidence type="ECO:0000259" key="2">
    <source>
        <dbReference type="PROSITE" id="PS51504"/>
    </source>
</evidence>
<dbReference type="InterPro" id="IPR005818">
    <property type="entry name" value="Histone_H1/H5_H15"/>
</dbReference>
<reference evidence="3 4" key="1">
    <citation type="submission" date="2020-08" db="EMBL/GenBank/DDBJ databases">
        <authorList>
            <person name="Hejnol A."/>
        </authorList>
    </citation>
    <scope>NUCLEOTIDE SEQUENCE [LARGE SCALE GENOMIC DNA]</scope>
</reference>
<evidence type="ECO:0000313" key="4">
    <source>
        <dbReference type="Proteomes" id="UP000549394"/>
    </source>
</evidence>
<dbReference type="Proteomes" id="UP000549394">
    <property type="component" value="Unassembled WGS sequence"/>
</dbReference>
<gene>
    <name evidence="3" type="ORF">DGYR_LOCUS6008</name>
</gene>
<dbReference type="InterPro" id="IPR036390">
    <property type="entry name" value="WH_DNA-bd_sf"/>
</dbReference>
<feature type="compositionally biased region" description="Basic and acidic residues" evidence="1">
    <location>
        <begin position="485"/>
        <end position="497"/>
    </location>
</feature>
<proteinExistence type="predicted"/>
<dbReference type="PROSITE" id="PS51504">
    <property type="entry name" value="H15"/>
    <property type="match status" value="1"/>
</dbReference>
<evidence type="ECO:0000256" key="1">
    <source>
        <dbReference type="SAM" id="MobiDB-lite"/>
    </source>
</evidence>
<feature type="compositionally biased region" description="Basic residues" evidence="1">
    <location>
        <begin position="567"/>
        <end position="579"/>
    </location>
</feature>
<accession>A0A7I8VMH7</accession>
<organism evidence="3 4">
    <name type="scientific">Dimorphilus gyrociliatus</name>
    <dbReference type="NCBI Taxonomy" id="2664684"/>
    <lineage>
        <taxon>Eukaryota</taxon>
        <taxon>Metazoa</taxon>
        <taxon>Spiralia</taxon>
        <taxon>Lophotrochozoa</taxon>
        <taxon>Annelida</taxon>
        <taxon>Polychaeta</taxon>
        <taxon>Polychaeta incertae sedis</taxon>
        <taxon>Dinophilidae</taxon>
        <taxon>Dimorphilus</taxon>
    </lineage>
</organism>